<dbReference type="VEuPathDB" id="FungiDB:BON22_2656"/>
<feature type="region of interest" description="Disordered" evidence="8">
    <location>
        <begin position="69"/>
        <end position="108"/>
    </location>
</feature>
<dbReference type="PROSITE" id="PS50171">
    <property type="entry name" value="ZF_MATRIN"/>
    <property type="match status" value="1"/>
</dbReference>
<evidence type="ECO:0000313" key="11">
    <source>
        <dbReference type="Proteomes" id="UP000189513"/>
    </source>
</evidence>
<dbReference type="Pfam" id="PF06220">
    <property type="entry name" value="zf-U1"/>
    <property type="match status" value="1"/>
</dbReference>
<protein>
    <submittedName>
        <fullName evidence="10">U1 small nuclear ribonucleoprotein C</fullName>
    </submittedName>
</protein>
<dbReference type="AlphaFoldDB" id="A0A1V2L666"/>
<keyword evidence="11" id="KW-1185">Reference proteome</keyword>
<proteinExistence type="predicted"/>
<keyword evidence="7 10" id="KW-0687">Ribonucleoprotein</keyword>
<comment type="caution">
    <text evidence="10">The sequence shown here is derived from an EMBL/GenBank/DDBJ whole genome shotgun (WGS) entry which is preliminary data.</text>
</comment>
<keyword evidence="2" id="KW-0479">Metal-binding</keyword>
<dbReference type="InterPro" id="IPR003604">
    <property type="entry name" value="Matrin/U1-like-C_Znf_C2H2"/>
</dbReference>
<sequence length="121" mass="13849">MVRFYCDYCKTYLTHDATSVRKNHLTGRNHIKLVCDYYEEKAKELGIWHQHQVPVGITVDRLYRGIPGSESAKDTNYYSLAESKTLPPPPTLPSLPPPPPRVLHETRDDKLSVGKMLKTIN</sequence>
<keyword evidence="3" id="KW-0863">Zinc-finger</keyword>
<dbReference type="InterPro" id="IPR000690">
    <property type="entry name" value="Matrin/U1-C_Znf_C2H2"/>
</dbReference>
<evidence type="ECO:0000259" key="9">
    <source>
        <dbReference type="PROSITE" id="PS50171"/>
    </source>
</evidence>
<dbReference type="InterPro" id="IPR036236">
    <property type="entry name" value="Znf_C2H2_sf"/>
</dbReference>
<evidence type="ECO:0000256" key="4">
    <source>
        <dbReference type="ARBA" id="ARBA00022833"/>
    </source>
</evidence>
<dbReference type="PIRSF" id="PIRSF037969">
    <property type="entry name" value="U1_snRNP-C"/>
    <property type="match status" value="1"/>
</dbReference>
<organism evidence="10 11">
    <name type="scientific">Cyberlindnera fabianii</name>
    <name type="common">Yeast</name>
    <name type="synonym">Hansenula fabianii</name>
    <dbReference type="NCBI Taxonomy" id="36022"/>
    <lineage>
        <taxon>Eukaryota</taxon>
        <taxon>Fungi</taxon>
        <taxon>Dikarya</taxon>
        <taxon>Ascomycota</taxon>
        <taxon>Saccharomycotina</taxon>
        <taxon>Saccharomycetes</taxon>
        <taxon>Phaffomycetales</taxon>
        <taxon>Phaffomycetaceae</taxon>
        <taxon>Cyberlindnera</taxon>
    </lineage>
</organism>
<comment type="subcellular location">
    <subcellularLocation>
        <location evidence="1">Nucleus</location>
    </subcellularLocation>
</comment>
<dbReference type="PANTHER" id="PTHR31148">
    <property type="entry name" value="U1 SMALL NUCLEAR RIBONUCLEOPROTEIN C"/>
    <property type="match status" value="1"/>
</dbReference>
<reference evidence="11" key="1">
    <citation type="journal article" date="2017" name="Genome Announc.">
        <title>Genome sequences of Cyberlindnera fabianii 65, Pichia kudriavzevii 129, and Saccharomyces cerevisiae 131 isolated from fermented masau fruits in Zimbabwe.</title>
        <authorList>
            <person name="van Rijswijck I.M.H."/>
            <person name="Derks M.F.L."/>
            <person name="Abee T."/>
            <person name="de Ridder D."/>
            <person name="Smid E.J."/>
        </authorList>
    </citation>
    <scope>NUCLEOTIDE SEQUENCE [LARGE SCALE GENOMIC DNA]</scope>
    <source>
        <strain evidence="11">65</strain>
    </source>
</reference>
<keyword evidence="4" id="KW-0862">Zinc</keyword>
<dbReference type="InterPro" id="IPR017340">
    <property type="entry name" value="U1_snRNP-C"/>
</dbReference>
<evidence type="ECO:0000313" key="10">
    <source>
        <dbReference type="EMBL" id="ONH67363.1"/>
    </source>
</evidence>
<dbReference type="SMART" id="SM00451">
    <property type="entry name" value="ZnF_U1"/>
    <property type="match status" value="1"/>
</dbReference>
<keyword evidence="6" id="KW-0539">Nucleus</keyword>
<evidence type="ECO:0000256" key="5">
    <source>
        <dbReference type="ARBA" id="ARBA00022884"/>
    </source>
</evidence>
<dbReference type="OMA" id="YSLETHY"/>
<dbReference type="Proteomes" id="UP000189513">
    <property type="component" value="Unassembled WGS sequence"/>
</dbReference>
<dbReference type="PANTHER" id="PTHR31148:SF1">
    <property type="entry name" value="U1 SMALL NUCLEAR RIBONUCLEOPROTEIN C"/>
    <property type="match status" value="1"/>
</dbReference>
<feature type="compositionally biased region" description="Pro residues" evidence="8">
    <location>
        <begin position="86"/>
        <end position="101"/>
    </location>
</feature>
<dbReference type="SUPFAM" id="SSF57667">
    <property type="entry name" value="beta-beta-alpha zinc fingers"/>
    <property type="match status" value="1"/>
</dbReference>
<dbReference type="STRING" id="36022.A0A1V2L666"/>
<name>A0A1V2L666_CYBFA</name>
<dbReference type="Gene3D" id="3.30.160.60">
    <property type="entry name" value="Classic Zinc Finger"/>
    <property type="match status" value="1"/>
</dbReference>
<dbReference type="GO" id="GO:0005685">
    <property type="term" value="C:U1 snRNP"/>
    <property type="evidence" value="ECO:0007669"/>
    <property type="project" value="InterPro"/>
</dbReference>
<feature type="domain" description="Matrin-type" evidence="9">
    <location>
        <begin position="4"/>
        <end position="36"/>
    </location>
</feature>
<dbReference type="InterPro" id="IPR013085">
    <property type="entry name" value="U1-CZ_Znf_C2H2"/>
</dbReference>
<gene>
    <name evidence="10" type="ORF">BON22_2656</name>
</gene>
<evidence type="ECO:0000256" key="2">
    <source>
        <dbReference type="ARBA" id="ARBA00022723"/>
    </source>
</evidence>
<accession>A0A1V2L666</accession>
<evidence type="ECO:0000256" key="7">
    <source>
        <dbReference type="ARBA" id="ARBA00023274"/>
    </source>
</evidence>
<evidence type="ECO:0000256" key="1">
    <source>
        <dbReference type="ARBA" id="ARBA00004123"/>
    </source>
</evidence>
<evidence type="ECO:0000256" key="8">
    <source>
        <dbReference type="SAM" id="MobiDB-lite"/>
    </source>
</evidence>
<dbReference type="EMBL" id="MPUK01000004">
    <property type="protein sequence ID" value="ONH67363.1"/>
    <property type="molecule type" value="Genomic_DNA"/>
</dbReference>
<evidence type="ECO:0000256" key="6">
    <source>
        <dbReference type="ARBA" id="ARBA00023242"/>
    </source>
</evidence>
<dbReference type="GO" id="GO:0030627">
    <property type="term" value="F:pre-mRNA 5'-splice site binding"/>
    <property type="evidence" value="ECO:0007669"/>
    <property type="project" value="InterPro"/>
</dbReference>
<evidence type="ECO:0000256" key="3">
    <source>
        <dbReference type="ARBA" id="ARBA00022771"/>
    </source>
</evidence>
<keyword evidence="5" id="KW-0694">RNA-binding</keyword>
<dbReference type="GO" id="GO:0000395">
    <property type="term" value="P:mRNA 5'-splice site recognition"/>
    <property type="evidence" value="ECO:0007669"/>
    <property type="project" value="InterPro"/>
</dbReference>
<dbReference type="GO" id="GO:0008270">
    <property type="term" value="F:zinc ion binding"/>
    <property type="evidence" value="ECO:0007669"/>
    <property type="project" value="UniProtKB-KW"/>
</dbReference>